<name>A0A183H1D4_9BILA</name>
<evidence type="ECO:0000313" key="3">
    <source>
        <dbReference type="WBParaSite" id="OFLC_0000129301-mRNA-1"/>
    </source>
</evidence>
<keyword evidence="2" id="KW-1185">Reference proteome</keyword>
<evidence type="ECO:0000313" key="2">
    <source>
        <dbReference type="Proteomes" id="UP000242913"/>
    </source>
</evidence>
<proteinExistence type="predicted"/>
<gene>
    <name evidence="1" type="ORF">X798_01053</name>
</gene>
<reference evidence="3" key="2">
    <citation type="submission" date="2016-06" db="UniProtKB">
        <authorList>
            <consortium name="WormBaseParasite"/>
        </authorList>
    </citation>
    <scope>IDENTIFICATION</scope>
</reference>
<reference evidence="1 2" key="1">
    <citation type="submission" date="2015-12" db="EMBL/GenBank/DDBJ databases">
        <title>Draft genome of the nematode, Onchocerca flexuosa.</title>
        <authorList>
            <person name="Mitreva M."/>
        </authorList>
    </citation>
    <scope>NUCLEOTIDE SEQUENCE [LARGE SCALE GENOMIC DNA]</scope>
    <source>
        <strain evidence="1">Red Deer</strain>
    </source>
</reference>
<evidence type="ECO:0000313" key="1">
    <source>
        <dbReference type="EMBL" id="OZC11872.1"/>
    </source>
</evidence>
<dbReference type="AlphaFoldDB" id="A0A183H1D4"/>
<sequence length="67" mass="7923">MFVCFGGLRIVRGFNDSLFLSLLGYGMAVEERDLEEWTEHWRRTNKWPLLGFAFSEYLQFKALCVDL</sequence>
<accession>A0A183H1D4</accession>
<dbReference type="Proteomes" id="UP000242913">
    <property type="component" value="Unassembled WGS sequence"/>
</dbReference>
<organism evidence="3">
    <name type="scientific">Onchocerca flexuosa</name>
    <dbReference type="NCBI Taxonomy" id="387005"/>
    <lineage>
        <taxon>Eukaryota</taxon>
        <taxon>Metazoa</taxon>
        <taxon>Ecdysozoa</taxon>
        <taxon>Nematoda</taxon>
        <taxon>Chromadorea</taxon>
        <taxon>Rhabditida</taxon>
        <taxon>Spirurina</taxon>
        <taxon>Spiruromorpha</taxon>
        <taxon>Filarioidea</taxon>
        <taxon>Onchocercidae</taxon>
        <taxon>Onchocerca</taxon>
    </lineage>
</organism>
<dbReference type="EMBL" id="KZ269979">
    <property type="protein sequence ID" value="OZC11872.1"/>
    <property type="molecule type" value="Genomic_DNA"/>
</dbReference>
<dbReference type="WBParaSite" id="OFLC_0000129301-mRNA-1">
    <property type="protein sequence ID" value="OFLC_0000129301-mRNA-1"/>
    <property type="gene ID" value="OFLC_0000129301"/>
</dbReference>
<protein>
    <submittedName>
        <fullName evidence="1 3">Uncharacterized protein</fullName>
    </submittedName>
</protein>